<dbReference type="OrthoDB" id="570545at2"/>
<accession>D3PXX5</accession>
<evidence type="ECO:0000259" key="2">
    <source>
        <dbReference type="Pfam" id="PF00534"/>
    </source>
</evidence>
<name>D3PXX5_STANL</name>
<dbReference type="GO" id="GO:0016757">
    <property type="term" value="F:glycosyltransferase activity"/>
    <property type="evidence" value="ECO:0007669"/>
    <property type="project" value="InterPro"/>
</dbReference>
<dbReference type="SUPFAM" id="SSF53756">
    <property type="entry name" value="UDP-Glycosyltransferase/glycogen phosphorylase"/>
    <property type="match status" value="1"/>
</dbReference>
<dbReference type="CDD" id="cd03820">
    <property type="entry name" value="GT4_AmsD-like"/>
    <property type="match status" value="1"/>
</dbReference>
<dbReference type="RefSeq" id="WP_013020875.1">
    <property type="nucleotide sequence ID" value="NC_013947.1"/>
</dbReference>
<keyword evidence="1 3" id="KW-0808">Transferase</keyword>
<evidence type="ECO:0000313" key="3">
    <source>
        <dbReference type="EMBL" id="ADD45304.1"/>
    </source>
</evidence>
<dbReference type="PROSITE" id="PS51257">
    <property type="entry name" value="PROKAR_LIPOPROTEIN"/>
    <property type="match status" value="1"/>
</dbReference>
<dbReference type="PANTHER" id="PTHR12526">
    <property type="entry name" value="GLYCOSYLTRANSFERASE"/>
    <property type="match status" value="1"/>
</dbReference>
<gene>
    <name evidence="3" type="ordered locus">Snas_5674</name>
</gene>
<dbReference type="STRING" id="446470.Snas_5674"/>
<evidence type="ECO:0000256" key="1">
    <source>
        <dbReference type="ARBA" id="ARBA00022679"/>
    </source>
</evidence>
<sequence>MKVSLLLHNAYGVGGTVRTVYNLAHALAGSCEVEIVSVLRRRKTPVFDIHPAVTLRSLLDLRPGHGDRDHELSRRASAIVPPDEEFARFYNALTDQRLEEFLSRTDADVVIGTRPAINLYVARFGKASSLRIAQEHMTQSLIPPKVRAEMTRHYDGLDASVTVTEADARALSETLRDNAERPHVLAIPNSVPAPLVEPSDRDNKIVVAAGRLEDLKRYDVLIRAFAIVADKRPDWRLRVYGDGPVLGGLKNLTELLNLGDRVAFMGQYSPIEAEWVKGSIAAVTSDLESFGMTIVEAMRCGLPVVSTDCPVGPREIIDEGVTGFLVDVGDSAAVADRLLRLIDDDGLRHRMGSQALALSGAYDPAVVAAQYTKLFSTLLEHKKARTQRQLSTSSLRTTVTSAPAVASAKSAAPVVRRPSVITAAGTALDPPSNVVRVLPRYFARSVELSMSRYGRRHLYKRTRHIVGSRLGEFLNHLDARWSRSASTTTVDDDGAVRVRLDVPRNVRKDFALECQLRGTTTRFTVDLESEPDTDGPLRRLTGVFPADARPAVDGVWDLYLRAVGGRRHRITAGTRDVRALLDPARQPGDEPFRWHIPYATQNDRLSIRSFQRERHAELDEIAVEGAGLVLRGRVFGVTPGPTPPRVVVRARHSDDIEVSYPGVWQTGRDFRCELALDRLVRVRLTRHDDFDVWLVADEGAEPIRMQRILSDIPWKKDMNRYPEVRVSEETDELLVREYPEPNLFVKPYFTPAEEFSIFVSDK</sequence>
<dbReference type="EMBL" id="CP001778">
    <property type="protein sequence ID" value="ADD45304.1"/>
    <property type="molecule type" value="Genomic_DNA"/>
</dbReference>
<dbReference type="KEGG" id="sna:Snas_5674"/>
<keyword evidence="4" id="KW-1185">Reference proteome</keyword>
<evidence type="ECO:0000313" key="4">
    <source>
        <dbReference type="Proteomes" id="UP000000844"/>
    </source>
</evidence>
<protein>
    <submittedName>
        <fullName evidence="3">Glycosyl transferase group 1</fullName>
    </submittedName>
</protein>
<dbReference type="Pfam" id="PF00534">
    <property type="entry name" value="Glycos_transf_1"/>
    <property type="match status" value="1"/>
</dbReference>
<organism evidence="3 4">
    <name type="scientific">Stackebrandtia nassauensis (strain DSM 44728 / CIP 108903 / NRRL B-16338 / NBRC 102104 / LLR-40K-21)</name>
    <dbReference type="NCBI Taxonomy" id="446470"/>
    <lineage>
        <taxon>Bacteria</taxon>
        <taxon>Bacillati</taxon>
        <taxon>Actinomycetota</taxon>
        <taxon>Actinomycetes</taxon>
        <taxon>Glycomycetales</taxon>
        <taxon>Glycomycetaceae</taxon>
        <taxon>Stackebrandtia</taxon>
    </lineage>
</organism>
<dbReference type="CAZy" id="GT4">
    <property type="family name" value="Glycosyltransferase Family 4"/>
</dbReference>
<proteinExistence type="predicted"/>
<feature type="domain" description="Glycosyl transferase family 1" evidence="2">
    <location>
        <begin position="199"/>
        <end position="355"/>
    </location>
</feature>
<dbReference type="HOGENOM" id="CLU_015079_0_0_11"/>
<reference evidence="3 4" key="1">
    <citation type="journal article" date="2009" name="Stand. Genomic Sci.">
        <title>Complete genome sequence of Stackebrandtia nassauensis type strain (LLR-40K-21).</title>
        <authorList>
            <person name="Munk C."/>
            <person name="Lapidus A."/>
            <person name="Copeland A."/>
            <person name="Jando M."/>
            <person name="Mayilraj S."/>
            <person name="Glavina Del Rio T."/>
            <person name="Nolan M."/>
            <person name="Chen F."/>
            <person name="Lucas S."/>
            <person name="Tice H."/>
            <person name="Cheng J.F."/>
            <person name="Han C."/>
            <person name="Detter J.C."/>
            <person name="Bruce D."/>
            <person name="Goodwin L."/>
            <person name="Chain P."/>
            <person name="Pitluck S."/>
            <person name="Goker M."/>
            <person name="Ovchinikova G."/>
            <person name="Pati A."/>
            <person name="Ivanova N."/>
            <person name="Mavromatis K."/>
            <person name="Chen A."/>
            <person name="Palaniappan K."/>
            <person name="Land M."/>
            <person name="Hauser L."/>
            <person name="Chang Y.J."/>
            <person name="Jeffries C.D."/>
            <person name="Bristow J."/>
            <person name="Eisen J.A."/>
            <person name="Markowitz V."/>
            <person name="Hugenholtz P."/>
            <person name="Kyrpides N.C."/>
            <person name="Klenk H.P."/>
        </authorList>
    </citation>
    <scope>NUCLEOTIDE SEQUENCE [LARGE SCALE GENOMIC DNA]</scope>
    <source>
        <strain evidence="4">DSM 44728 / CIP 108903 / NRRL B-16338 / NBRC 102104 / LLR-40K-21</strain>
    </source>
</reference>
<dbReference type="PANTHER" id="PTHR12526:SF627">
    <property type="entry name" value="D-RHAMNOSYLTRANSFERASE WBPZ"/>
    <property type="match status" value="1"/>
</dbReference>
<dbReference type="InterPro" id="IPR001296">
    <property type="entry name" value="Glyco_trans_1"/>
</dbReference>
<dbReference type="Gene3D" id="3.40.50.2000">
    <property type="entry name" value="Glycogen Phosphorylase B"/>
    <property type="match status" value="2"/>
</dbReference>
<dbReference type="eggNOG" id="COG0438">
    <property type="taxonomic scope" value="Bacteria"/>
</dbReference>
<dbReference type="Proteomes" id="UP000000844">
    <property type="component" value="Chromosome"/>
</dbReference>
<dbReference type="AlphaFoldDB" id="D3PXX5"/>